<keyword evidence="2" id="KW-1185">Reference proteome</keyword>
<gene>
    <name evidence="1" type="ORF">SCALOS_LOCUS11060</name>
</gene>
<feature type="non-terminal residue" evidence="1">
    <location>
        <position position="1"/>
    </location>
</feature>
<feature type="non-terminal residue" evidence="1">
    <location>
        <position position="138"/>
    </location>
</feature>
<accession>A0ACA9PLH4</accession>
<sequence length="138" mass="16120">LQILKNIRESQIRQYSIKPINQNLIKRANQYSESTLNRCTKNIAAMFKDEFIQSSIIKYHNQDSISLKLFKYTVDNQTYYFSFGNNLTQKITKDILIQLVDIDKAINNLEIIESDNADDDNIDFNKVLNSISTGRQYD</sequence>
<comment type="caution">
    <text evidence="1">The sequence shown here is derived from an EMBL/GenBank/DDBJ whole genome shotgun (WGS) entry which is preliminary data.</text>
</comment>
<name>A0ACA9PLH4_9GLOM</name>
<organism evidence="1 2">
    <name type="scientific">Scutellospora calospora</name>
    <dbReference type="NCBI Taxonomy" id="85575"/>
    <lineage>
        <taxon>Eukaryota</taxon>
        <taxon>Fungi</taxon>
        <taxon>Fungi incertae sedis</taxon>
        <taxon>Mucoromycota</taxon>
        <taxon>Glomeromycotina</taxon>
        <taxon>Glomeromycetes</taxon>
        <taxon>Diversisporales</taxon>
        <taxon>Gigasporaceae</taxon>
        <taxon>Scutellospora</taxon>
    </lineage>
</organism>
<evidence type="ECO:0000313" key="2">
    <source>
        <dbReference type="Proteomes" id="UP000789860"/>
    </source>
</evidence>
<dbReference type="Proteomes" id="UP000789860">
    <property type="component" value="Unassembled WGS sequence"/>
</dbReference>
<dbReference type="EMBL" id="CAJVPM010045189">
    <property type="protein sequence ID" value="CAG8715898.1"/>
    <property type="molecule type" value="Genomic_DNA"/>
</dbReference>
<protein>
    <submittedName>
        <fullName evidence="1">10413_t:CDS:1</fullName>
    </submittedName>
</protein>
<proteinExistence type="predicted"/>
<evidence type="ECO:0000313" key="1">
    <source>
        <dbReference type="EMBL" id="CAG8715898.1"/>
    </source>
</evidence>
<reference evidence="1" key="1">
    <citation type="submission" date="2021-06" db="EMBL/GenBank/DDBJ databases">
        <authorList>
            <person name="Kallberg Y."/>
            <person name="Tangrot J."/>
            <person name="Rosling A."/>
        </authorList>
    </citation>
    <scope>NUCLEOTIDE SEQUENCE</scope>
    <source>
        <strain evidence="1">AU212A</strain>
    </source>
</reference>